<organism evidence="8 9">
    <name type="scientific">Microbispora hainanensis</name>
    <dbReference type="NCBI Taxonomy" id="568844"/>
    <lineage>
        <taxon>Bacteria</taxon>
        <taxon>Bacillati</taxon>
        <taxon>Actinomycetota</taxon>
        <taxon>Actinomycetes</taxon>
        <taxon>Streptosporangiales</taxon>
        <taxon>Streptosporangiaceae</taxon>
        <taxon>Microbispora</taxon>
    </lineage>
</organism>
<evidence type="ECO:0000256" key="1">
    <source>
        <dbReference type="ARBA" id="ARBA00010641"/>
    </source>
</evidence>
<dbReference type="InterPro" id="IPR039425">
    <property type="entry name" value="RNA_pol_sigma-70-like"/>
</dbReference>
<evidence type="ECO:0000313" key="9">
    <source>
        <dbReference type="Proteomes" id="UP000316541"/>
    </source>
</evidence>
<evidence type="ECO:0000313" key="8">
    <source>
        <dbReference type="EMBL" id="TQS14489.1"/>
    </source>
</evidence>
<feature type="region of interest" description="Disordered" evidence="5">
    <location>
        <begin position="188"/>
        <end position="207"/>
    </location>
</feature>
<evidence type="ECO:0000256" key="5">
    <source>
        <dbReference type="SAM" id="MobiDB-lite"/>
    </source>
</evidence>
<dbReference type="InterPro" id="IPR013325">
    <property type="entry name" value="RNA_pol_sigma_r2"/>
</dbReference>
<dbReference type="GO" id="GO:0003677">
    <property type="term" value="F:DNA binding"/>
    <property type="evidence" value="ECO:0007669"/>
    <property type="project" value="InterPro"/>
</dbReference>
<evidence type="ECO:0000256" key="2">
    <source>
        <dbReference type="ARBA" id="ARBA00023015"/>
    </source>
</evidence>
<dbReference type="Pfam" id="PF04542">
    <property type="entry name" value="Sigma70_r2"/>
    <property type="match status" value="1"/>
</dbReference>
<dbReference type="GO" id="GO:0016987">
    <property type="term" value="F:sigma factor activity"/>
    <property type="evidence" value="ECO:0007669"/>
    <property type="project" value="UniProtKB-KW"/>
</dbReference>
<keyword evidence="4" id="KW-0804">Transcription</keyword>
<sequence length="207" mass="23308">MALPDIDRCRWIGGGREWMSEQVIRFTRIFDTCYESVLRYAARRVGKDTAGDIAGETFSVAWRRIEDMPQDDNDALPWLYGVARHVIANEERRERRSGRLVARLMHLSWSGRAAAGDHGEDVVGTTALEAVLGRMSPTDQEILRLIGWEDLSISQAAVVFDCSPATMAVRARRARQRFLAALKDHGVTTTPSDAPTYRSAWEETGRE</sequence>
<evidence type="ECO:0000259" key="7">
    <source>
        <dbReference type="Pfam" id="PF08281"/>
    </source>
</evidence>
<dbReference type="Gene3D" id="1.10.1740.10">
    <property type="match status" value="1"/>
</dbReference>
<dbReference type="PANTHER" id="PTHR43133:SF25">
    <property type="entry name" value="RNA POLYMERASE SIGMA FACTOR RFAY-RELATED"/>
    <property type="match status" value="1"/>
</dbReference>
<dbReference type="Pfam" id="PF08281">
    <property type="entry name" value="Sigma70_r4_2"/>
    <property type="match status" value="1"/>
</dbReference>
<feature type="domain" description="RNA polymerase sigma-70 region 2" evidence="6">
    <location>
        <begin position="31"/>
        <end position="96"/>
    </location>
</feature>
<accession>A0A544YCK0</accession>
<reference evidence="8 9" key="1">
    <citation type="submission" date="2019-07" db="EMBL/GenBank/DDBJ databases">
        <title>Microbispora hainanensis DSM 45428.</title>
        <authorList>
            <person name="Thawai C."/>
        </authorList>
    </citation>
    <scope>NUCLEOTIDE SEQUENCE [LARGE SCALE GENOMIC DNA]</scope>
    <source>
        <strain evidence="8 9">DSM 45428</strain>
    </source>
</reference>
<dbReference type="InterPro" id="IPR036388">
    <property type="entry name" value="WH-like_DNA-bd_sf"/>
</dbReference>
<evidence type="ECO:0000259" key="6">
    <source>
        <dbReference type="Pfam" id="PF04542"/>
    </source>
</evidence>
<evidence type="ECO:0000256" key="3">
    <source>
        <dbReference type="ARBA" id="ARBA00023082"/>
    </source>
</evidence>
<dbReference type="InterPro" id="IPR013324">
    <property type="entry name" value="RNA_pol_sigma_r3/r4-like"/>
</dbReference>
<gene>
    <name evidence="8" type="ORF">FLX08_33690</name>
</gene>
<keyword evidence="2" id="KW-0805">Transcription regulation</keyword>
<feature type="domain" description="RNA polymerase sigma factor 70 region 4 type 2" evidence="7">
    <location>
        <begin position="127"/>
        <end position="177"/>
    </location>
</feature>
<proteinExistence type="inferred from homology"/>
<name>A0A544YCK0_9ACTN</name>
<dbReference type="PANTHER" id="PTHR43133">
    <property type="entry name" value="RNA POLYMERASE ECF-TYPE SIGMA FACTO"/>
    <property type="match status" value="1"/>
</dbReference>
<dbReference type="SUPFAM" id="SSF88946">
    <property type="entry name" value="Sigma2 domain of RNA polymerase sigma factors"/>
    <property type="match status" value="1"/>
</dbReference>
<dbReference type="EMBL" id="VIRM01000059">
    <property type="protein sequence ID" value="TQS14489.1"/>
    <property type="molecule type" value="Genomic_DNA"/>
</dbReference>
<keyword evidence="3" id="KW-0731">Sigma factor</keyword>
<dbReference type="Proteomes" id="UP000316541">
    <property type="component" value="Unassembled WGS sequence"/>
</dbReference>
<dbReference type="Gene3D" id="1.10.10.10">
    <property type="entry name" value="Winged helix-like DNA-binding domain superfamily/Winged helix DNA-binding domain"/>
    <property type="match status" value="1"/>
</dbReference>
<dbReference type="GO" id="GO:0006352">
    <property type="term" value="P:DNA-templated transcription initiation"/>
    <property type="evidence" value="ECO:0007669"/>
    <property type="project" value="InterPro"/>
</dbReference>
<protein>
    <submittedName>
        <fullName evidence="8">Sigma-70 family RNA polymerase sigma factor</fullName>
    </submittedName>
</protein>
<evidence type="ECO:0000256" key="4">
    <source>
        <dbReference type="ARBA" id="ARBA00023163"/>
    </source>
</evidence>
<dbReference type="SUPFAM" id="SSF88659">
    <property type="entry name" value="Sigma3 and sigma4 domains of RNA polymerase sigma factors"/>
    <property type="match status" value="1"/>
</dbReference>
<comment type="similarity">
    <text evidence="1">Belongs to the sigma-70 factor family. ECF subfamily.</text>
</comment>
<comment type="caution">
    <text evidence="8">The sequence shown here is derived from an EMBL/GenBank/DDBJ whole genome shotgun (WGS) entry which is preliminary data.</text>
</comment>
<dbReference type="InterPro" id="IPR013249">
    <property type="entry name" value="RNA_pol_sigma70_r4_t2"/>
</dbReference>
<dbReference type="InterPro" id="IPR007627">
    <property type="entry name" value="RNA_pol_sigma70_r2"/>
</dbReference>
<dbReference type="AlphaFoldDB" id="A0A544YCK0"/>